<accession>A0A4V1LQ76</accession>
<dbReference type="PROSITE" id="PS51340">
    <property type="entry name" value="MOSC"/>
    <property type="match status" value="1"/>
</dbReference>
<dbReference type="Gene3D" id="2.40.33.20">
    <property type="entry name" value="PK beta-barrel domain-like"/>
    <property type="match status" value="1"/>
</dbReference>
<proteinExistence type="predicted"/>
<dbReference type="EMBL" id="PDKO01000003">
    <property type="protein sequence ID" value="RXJ63728.1"/>
    <property type="molecule type" value="Genomic_DNA"/>
</dbReference>
<sequence length="156" mass="17187">MSTLGKVIDTFSAKVGQSGLPRPKVQSLDLIYGYGIKDDKFAGDNLDKTVMIVGKQSYDLAKENSIELQNGSLGENILLDFDPHEFPIGTRFKIGEAVIVVMENCTICNHLAVFDDELPILLQEYRGLYCKIEKAGIVTKNSTVELVEDTKSKIAS</sequence>
<name>A0A4V1LQ76_9BACT</name>
<dbReference type="Pfam" id="PF03473">
    <property type="entry name" value="MOSC"/>
    <property type="match status" value="1"/>
</dbReference>
<protein>
    <submittedName>
        <fullName evidence="2">MOSC domain-containing protein</fullName>
    </submittedName>
</protein>
<dbReference type="SUPFAM" id="SSF50800">
    <property type="entry name" value="PK beta-barrel domain-like"/>
    <property type="match status" value="1"/>
</dbReference>
<evidence type="ECO:0000313" key="3">
    <source>
        <dbReference type="Proteomes" id="UP000290191"/>
    </source>
</evidence>
<keyword evidence="3" id="KW-1185">Reference proteome</keyword>
<dbReference type="Proteomes" id="UP000290191">
    <property type="component" value="Unassembled WGS sequence"/>
</dbReference>
<organism evidence="2 3">
    <name type="scientific">Halarcobacter anaerophilus</name>
    <dbReference type="NCBI Taxonomy" id="877500"/>
    <lineage>
        <taxon>Bacteria</taxon>
        <taxon>Pseudomonadati</taxon>
        <taxon>Campylobacterota</taxon>
        <taxon>Epsilonproteobacteria</taxon>
        <taxon>Campylobacterales</taxon>
        <taxon>Arcobacteraceae</taxon>
        <taxon>Halarcobacter</taxon>
    </lineage>
</organism>
<dbReference type="GO" id="GO:0030151">
    <property type="term" value="F:molybdenum ion binding"/>
    <property type="evidence" value="ECO:0007669"/>
    <property type="project" value="InterPro"/>
</dbReference>
<gene>
    <name evidence="2" type="ORF">CRV06_05945</name>
</gene>
<reference evidence="2 3" key="1">
    <citation type="submission" date="2017-10" db="EMBL/GenBank/DDBJ databases">
        <title>Genomics of the genus Arcobacter.</title>
        <authorList>
            <person name="Perez-Cataluna A."/>
            <person name="Figueras M.J."/>
        </authorList>
    </citation>
    <scope>NUCLEOTIDE SEQUENCE [LARGE SCALE GENOMIC DNA]</scope>
    <source>
        <strain evidence="2 3">DSM 24636</strain>
    </source>
</reference>
<dbReference type="OrthoDB" id="9784492at2"/>
<evidence type="ECO:0000259" key="1">
    <source>
        <dbReference type="PROSITE" id="PS51340"/>
    </source>
</evidence>
<dbReference type="GO" id="GO:0003824">
    <property type="term" value="F:catalytic activity"/>
    <property type="evidence" value="ECO:0007669"/>
    <property type="project" value="InterPro"/>
</dbReference>
<dbReference type="AlphaFoldDB" id="A0A4V1LQ76"/>
<dbReference type="STRING" id="877500.GCA_000935065_02802"/>
<evidence type="ECO:0000313" key="2">
    <source>
        <dbReference type="EMBL" id="RXJ63728.1"/>
    </source>
</evidence>
<dbReference type="InterPro" id="IPR005302">
    <property type="entry name" value="MoCF_Sase_C"/>
</dbReference>
<dbReference type="RefSeq" id="WP_129081755.1">
    <property type="nucleotide sequence ID" value="NZ_CP041070.1"/>
</dbReference>
<dbReference type="GO" id="GO:0030170">
    <property type="term" value="F:pyridoxal phosphate binding"/>
    <property type="evidence" value="ECO:0007669"/>
    <property type="project" value="InterPro"/>
</dbReference>
<dbReference type="InterPro" id="IPR011037">
    <property type="entry name" value="Pyrv_Knase-like_insert_dom_sf"/>
</dbReference>
<feature type="domain" description="MOSC" evidence="1">
    <location>
        <begin position="22"/>
        <end position="147"/>
    </location>
</feature>
<comment type="caution">
    <text evidence="2">The sequence shown here is derived from an EMBL/GenBank/DDBJ whole genome shotgun (WGS) entry which is preliminary data.</text>
</comment>